<comment type="similarity">
    <text evidence="1">Belongs to the leucine-binding protein family.</text>
</comment>
<evidence type="ECO:0000256" key="1">
    <source>
        <dbReference type="ARBA" id="ARBA00010062"/>
    </source>
</evidence>
<dbReference type="CDD" id="cd19978">
    <property type="entry name" value="PBP1_ABC_ligand_binding-like"/>
    <property type="match status" value="1"/>
</dbReference>
<accession>A0A1T4WPM5</accession>
<organism evidence="4 5">
    <name type="scientific">Desulfobaculum bizertense DSM 18034</name>
    <dbReference type="NCBI Taxonomy" id="1121442"/>
    <lineage>
        <taxon>Bacteria</taxon>
        <taxon>Pseudomonadati</taxon>
        <taxon>Thermodesulfobacteriota</taxon>
        <taxon>Desulfovibrionia</taxon>
        <taxon>Desulfovibrionales</taxon>
        <taxon>Desulfovibrionaceae</taxon>
        <taxon>Desulfobaculum</taxon>
    </lineage>
</organism>
<dbReference type="PROSITE" id="PS51257">
    <property type="entry name" value="PROKAR_LIPOPROTEIN"/>
    <property type="match status" value="1"/>
</dbReference>
<dbReference type="Proteomes" id="UP000189733">
    <property type="component" value="Unassembled WGS sequence"/>
</dbReference>
<dbReference type="Gene3D" id="3.40.50.2300">
    <property type="match status" value="2"/>
</dbReference>
<evidence type="ECO:0000313" key="5">
    <source>
        <dbReference type="Proteomes" id="UP000189733"/>
    </source>
</evidence>
<proteinExistence type="inferred from homology"/>
<dbReference type="RefSeq" id="WP_234985092.1">
    <property type="nucleotide sequence ID" value="NZ_FUYA01000009.1"/>
</dbReference>
<name>A0A1T4WPM5_9BACT</name>
<reference evidence="4 5" key="1">
    <citation type="submission" date="2017-02" db="EMBL/GenBank/DDBJ databases">
        <authorList>
            <person name="Peterson S.W."/>
        </authorList>
    </citation>
    <scope>NUCLEOTIDE SEQUENCE [LARGE SCALE GENOMIC DNA]</scope>
    <source>
        <strain evidence="4 5">DSM 18034</strain>
    </source>
</reference>
<keyword evidence="2" id="KW-0732">Signal</keyword>
<dbReference type="PANTHER" id="PTHR47235:SF1">
    <property type="entry name" value="BLR6548 PROTEIN"/>
    <property type="match status" value="1"/>
</dbReference>
<keyword evidence="5" id="KW-1185">Reference proteome</keyword>
<evidence type="ECO:0000259" key="3">
    <source>
        <dbReference type="Pfam" id="PF13458"/>
    </source>
</evidence>
<dbReference type="InterPro" id="IPR028081">
    <property type="entry name" value="Leu-bd"/>
</dbReference>
<dbReference type="Pfam" id="PF13458">
    <property type="entry name" value="Peripla_BP_6"/>
    <property type="match status" value="1"/>
</dbReference>
<feature type="domain" description="Leucine-binding protein" evidence="3">
    <location>
        <begin position="43"/>
        <end position="384"/>
    </location>
</feature>
<dbReference type="InterPro" id="IPR028082">
    <property type="entry name" value="Peripla_BP_I"/>
</dbReference>
<dbReference type="PANTHER" id="PTHR47235">
    <property type="entry name" value="BLR6548 PROTEIN"/>
    <property type="match status" value="1"/>
</dbReference>
<evidence type="ECO:0000256" key="2">
    <source>
        <dbReference type="ARBA" id="ARBA00022729"/>
    </source>
</evidence>
<gene>
    <name evidence="4" type="ORF">SAMN02745702_02437</name>
</gene>
<dbReference type="SUPFAM" id="SSF53822">
    <property type="entry name" value="Periplasmic binding protein-like I"/>
    <property type="match status" value="1"/>
</dbReference>
<evidence type="ECO:0000313" key="4">
    <source>
        <dbReference type="EMBL" id="SKA78808.1"/>
    </source>
</evidence>
<dbReference type="EMBL" id="FUYA01000009">
    <property type="protein sequence ID" value="SKA78808.1"/>
    <property type="molecule type" value="Genomic_DNA"/>
</dbReference>
<protein>
    <submittedName>
        <fullName evidence="4">ABC-type branched-chain amino acid transport system, substrate-binding protein</fullName>
    </submittedName>
</protein>
<sequence>MNLRRYFSFLFLFFTMFLVVGCQSFTSGDAHNTEKQGIKKNEILIGSSLPLEGESGFLGRKTLRGALSYIKHINSKGGVHGRKIRIIIKDDAYDPTLCVSNTQKLIIEDKVFCLFNYVGTSTTVGIIPLVEEAQIPLVGVYSGADALRKPFVPYIINIRPSYFQESQQSIRRLVSSLGFSRIAILYQYDAYGFDGLKGVELAMRRYGMKPVASGSYRRERPDLQAALTRIADSRAEAVVLIGTPGPSTQFIRGCAEMGYHPVFLSDSFVGAHEMARRLKGVSATLLLSQVLPPPFLPSGEAAPYARKYVQLLAQYYPDEVPDIVGFEGYVNARVLVEGLRRSGPDLSRSTFIQAIETIRNQSVAPGKALSFSQVDHQGLDEVNFILLQDGTSEAVTDWDALRQALQRRKK</sequence>
<dbReference type="STRING" id="1121442.SAMN02745702_02437"/>
<dbReference type="AlphaFoldDB" id="A0A1T4WPM5"/>